<reference evidence="6" key="1">
    <citation type="journal article" date="2021" name="PeerJ">
        <title>Extensive microbial diversity within the chicken gut microbiome revealed by metagenomics and culture.</title>
        <authorList>
            <person name="Gilroy R."/>
            <person name="Ravi A."/>
            <person name="Getino M."/>
            <person name="Pursley I."/>
            <person name="Horton D.L."/>
            <person name="Alikhan N.F."/>
            <person name="Baker D."/>
            <person name="Gharbi K."/>
            <person name="Hall N."/>
            <person name="Watson M."/>
            <person name="Adriaenssens E.M."/>
            <person name="Foster-Nyarko E."/>
            <person name="Jarju S."/>
            <person name="Secka A."/>
            <person name="Antonio M."/>
            <person name="Oren A."/>
            <person name="Chaudhuri R.R."/>
            <person name="La Ragione R."/>
            <person name="Hildebrand F."/>
            <person name="Pallen M.J."/>
        </authorList>
    </citation>
    <scope>NUCLEOTIDE SEQUENCE</scope>
    <source>
        <strain evidence="6">ChiSjej1B19-5720</strain>
    </source>
</reference>
<evidence type="ECO:0000256" key="1">
    <source>
        <dbReference type="ARBA" id="ARBA00004613"/>
    </source>
</evidence>
<accession>A0A9D2RWR0</accession>
<evidence type="ECO:0000256" key="2">
    <source>
        <dbReference type="ARBA" id="ARBA00022525"/>
    </source>
</evidence>
<keyword evidence="2" id="KW-0964">Secreted</keyword>
<evidence type="ECO:0000313" key="7">
    <source>
        <dbReference type="Proteomes" id="UP000823842"/>
    </source>
</evidence>
<dbReference type="AlphaFoldDB" id="A0A9D2RWR0"/>
<name>A0A9D2RWR0_9FIRM</name>
<evidence type="ECO:0000256" key="4">
    <source>
        <dbReference type="SAM" id="MobiDB-lite"/>
    </source>
</evidence>
<evidence type="ECO:0000259" key="5">
    <source>
        <dbReference type="Pfam" id="PF24517"/>
    </source>
</evidence>
<dbReference type="Gene3D" id="2.60.120.970">
    <property type="match status" value="1"/>
</dbReference>
<dbReference type="Proteomes" id="UP000823842">
    <property type="component" value="Unassembled WGS sequence"/>
</dbReference>
<feature type="domain" description="Carbohydrate-binding module family 96" evidence="5">
    <location>
        <begin position="251"/>
        <end position="395"/>
    </location>
</feature>
<feature type="non-terminal residue" evidence="6">
    <location>
        <position position="418"/>
    </location>
</feature>
<dbReference type="NCBIfam" id="NF033679">
    <property type="entry name" value="DNRLRE_dom"/>
    <property type="match status" value="1"/>
</dbReference>
<proteinExistence type="predicted"/>
<dbReference type="Pfam" id="PF24517">
    <property type="entry name" value="CBM96"/>
    <property type="match status" value="1"/>
</dbReference>
<organism evidence="6 7">
    <name type="scientific">Candidatus Blautia faecavium</name>
    <dbReference type="NCBI Taxonomy" id="2838487"/>
    <lineage>
        <taxon>Bacteria</taxon>
        <taxon>Bacillati</taxon>
        <taxon>Bacillota</taxon>
        <taxon>Clostridia</taxon>
        <taxon>Lachnospirales</taxon>
        <taxon>Lachnospiraceae</taxon>
        <taxon>Blautia</taxon>
    </lineage>
</organism>
<keyword evidence="3" id="KW-0732">Signal</keyword>
<evidence type="ECO:0000256" key="3">
    <source>
        <dbReference type="ARBA" id="ARBA00022729"/>
    </source>
</evidence>
<protein>
    <submittedName>
        <fullName evidence="6">DNRLRE domain-containing protein</fullName>
    </submittedName>
</protein>
<reference evidence="6" key="2">
    <citation type="submission" date="2021-04" db="EMBL/GenBank/DDBJ databases">
        <authorList>
            <person name="Gilroy R."/>
        </authorList>
    </citation>
    <scope>NUCLEOTIDE SEQUENCE</scope>
    <source>
        <strain evidence="6">ChiSjej1B19-5720</strain>
    </source>
</reference>
<comment type="subcellular location">
    <subcellularLocation>
        <location evidence="1">Secreted</location>
    </subcellularLocation>
</comment>
<dbReference type="InterPro" id="IPR055372">
    <property type="entry name" value="CBM96"/>
</dbReference>
<evidence type="ECO:0000313" key="6">
    <source>
        <dbReference type="EMBL" id="HJB28981.1"/>
    </source>
</evidence>
<comment type="caution">
    <text evidence="6">The sequence shown here is derived from an EMBL/GenBank/DDBJ whole genome shotgun (WGS) entry which is preliminary data.</text>
</comment>
<sequence length="418" mass="47532">MNRRELTEKRSANTKFFENQDHSITAEIYLDKVHYQDTDGSWKEMDDTLMEEEAAEDAAEIQSQTEGAAGKTEKDLVNHKGSLSIRFKKQSNPQGTITMEKDGAGLTWGLEGCNKVKNEQTEGTVSYAGILDDVDLRCMVRGERVKEDLILKGRKAPESFTYLYKLKKLTPSLAGNRVSFLDEQGEEAFSVSAPYMKDAAGEQSEAIRLTLEEDKKKQVKVTFTPDPEWLAAPERQYPVVLDPVTTTSKKAADIEDAYVSSVYEEDNFYNNIYLEIQGGDEIYRSFLKFELPEIKTGDMIVGARLVLVSLAENGAERTIQVHKVLQSWEADTINWYNKPIYQETVEDSCTYTGDQQKYITLDITRLVKDWYQNGNNNGLMLKDPYELSGYTEFLSADCYDGFQDMRPRIEISYVNYAG</sequence>
<feature type="region of interest" description="Disordered" evidence="4">
    <location>
        <begin position="52"/>
        <end position="75"/>
    </location>
</feature>
<dbReference type="GO" id="GO:0005576">
    <property type="term" value="C:extracellular region"/>
    <property type="evidence" value="ECO:0007669"/>
    <property type="project" value="UniProtKB-SubCell"/>
</dbReference>
<gene>
    <name evidence="6" type="ORF">IAA06_09355</name>
</gene>
<dbReference type="EMBL" id="DWYZ01000173">
    <property type="protein sequence ID" value="HJB28981.1"/>
    <property type="molecule type" value="Genomic_DNA"/>
</dbReference>